<accession>A0A7W2IJ66</accession>
<dbReference type="RefSeq" id="WP_182151665.1">
    <property type="nucleotide sequence ID" value="NZ_JACEZU010000001.1"/>
</dbReference>
<reference evidence="2 3" key="1">
    <citation type="submission" date="2020-07" db="EMBL/GenBank/DDBJ databases">
        <title>Novel species isolated from subtropical streams in China.</title>
        <authorList>
            <person name="Lu H."/>
        </authorList>
    </citation>
    <scope>NUCLEOTIDE SEQUENCE [LARGE SCALE GENOMIC DNA]</scope>
    <source>
        <strain evidence="2 3">LX47W</strain>
    </source>
</reference>
<dbReference type="Pfam" id="PF10088">
    <property type="entry name" value="DUF2326"/>
    <property type="match status" value="1"/>
</dbReference>
<proteinExistence type="predicted"/>
<dbReference type="AlphaFoldDB" id="A0A7W2IJ66"/>
<name>A0A7W2IJ66_9BURK</name>
<evidence type="ECO:0000313" key="3">
    <source>
        <dbReference type="Proteomes" id="UP000573499"/>
    </source>
</evidence>
<dbReference type="SUPFAM" id="SSF52540">
    <property type="entry name" value="P-loop containing nucleoside triphosphate hydrolases"/>
    <property type="match status" value="1"/>
</dbReference>
<dbReference type="InterPro" id="IPR018760">
    <property type="entry name" value="DUF2326"/>
</dbReference>
<dbReference type="InterPro" id="IPR027417">
    <property type="entry name" value="P-loop_NTPase"/>
</dbReference>
<feature type="domain" description="DUF2326" evidence="1">
    <location>
        <begin position="447"/>
        <end position="557"/>
    </location>
</feature>
<gene>
    <name evidence="2" type="ORF">H3H39_02495</name>
</gene>
<organism evidence="2 3">
    <name type="scientific">Rugamonas apoptosis</name>
    <dbReference type="NCBI Taxonomy" id="2758570"/>
    <lineage>
        <taxon>Bacteria</taxon>
        <taxon>Pseudomonadati</taxon>
        <taxon>Pseudomonadota</taxon>
        <taxon>Betaproteobacteria</taxon>
        <taxon>Burkholderiales</taxon>
        <taxon>Oxalobacteraceae</taxon>
        <taxon>Telluria group</taxon>
        <taxon>Rugamonas</taxon>
    </lineage>
</organism>
<sequence>MKLNNLKIQVDGSLVREVKFVNGLNLVLNRRGVGRSGNSVGKSTLARVVDYLFMGSISPIYIDEEFKKSNERIESLFQNSHVEAQLEFIGLDDAIHTITRNLCVVSAERKFYVDGKSINESAYEESIQRLCFDVTTRRPSVRFVAPKFMRNDSHKMLNTTKFIDQHASAKDYSELFLYLFGFENTALLTEKREATNLVTKRKKHSSALNAIVKEQKPSTEIGRYRVEAQELERDFLRFNYSPKYVNPIERLNELQIEENEATDILLDIERKIANIGRTVEMLDRLGGNYLVNEVKEIYDFAGVVVDGAISRYEDLLAFHDSLVARKKQFIATELPALSASQLAMKSRLEGVRSLKLEVFADMRSEESMGKITQNLKALGELKVKLGRLEGLIEQRQIASNELSLANDALKKVLVQISTELATVKKFGEIFNKHFKYVTNLIHAEPYEFTLEFDEESGICNIDIKNKVSNPEGGKKKAEVIAYDLAYILAVAELDIKRPRFVFHDSIEDIDQKQIDAIFALAEKIPGQQIVSMLSDKFTEEMYERYLPDAILLLSEDDMFFRC</sequence>
<dbReference type="EMBL" id="JACEZU010000001">
    <property type="protein sequence ID" value="MBA5685921.1"/>
    <property type="molecule type" value="Genomic_DNA"/>
</dbReference>
<evidence type="ECO:0000313" key="2">
    <source>
        <dbReference type="EMBL" id="MBA5685921.1"/>
    </source>
</evidence>
<protein>
    <submittedName>
        <fullName evidence="2">DUF2326 domain-containing protein</fullName>
    </submittedName>
</protein>
<keyword evidence="3" id="KW-1185">Reference proteome</keyword>
<evidence type="ECO:0000259" key="1">
    <source>
        <dbReference type="Pfam" id="PF10088"/>
    </source>
</evidence>
<dbReference type="Proteomes" id="UP000573499">
    <property type="component" value="Unassembled WGS sequence"/>
</dbReference>
<comment type="caution">
    <text evidence="2">The sequence shown here is derived from an EMBL/GenBank/DDBJ whole genome shotgun (WGS) entry which is preliminary data.</text>
</comment>